<sequence>MKKISLLIVGFLFFTSIIYAQNETKSKFAYCKKIDSNYKIVFLKNDEGSKLLAEPRIVFKNKTIEIKDFDEDNFSSKSLKISKNKKYLVMDYIIKGYVQTEKDSILHENYSCIILDIRNANIVMQLQSDCDGRWNNNDWISDEKTLFVGNK</sequence>
<evidence type="ECO:0000313" key="2">
    <source>
        <dbReference type="Proteomes" id="UP001597549"/>
    </source>
</evidence>
<dbReference type="Proteomes" id="UP001597549">
    <property type="component" value="Unassembled WGS sequence"/>
</dbReference>
<evidence type="ECO:0000313" key="1">
    <source>
        <dbReference type="EMBL" id="MFD2907378.1"/>
    </source>
</evidence>
<dbReference type="EMBL" id="JBHUOL010000003">
    <property type="protein sequence ID" value="MFD2907378.1"/>
    <property type="molecule type" value="Genomic_DNA"/>
</dbReference>
<reference evidence="2" key="1">
    <citation type="journal article" date="2019" name="Int. J. Syst. Evol. Microbiol.">
        <title>The Global Catalogue of Microorganisms (GCM) 10K type strain sequencing project: providing services to taxonomists for standard genome sequencing and annotation.</title>
        <authorList>
            <consortium name="The Broad Institute Genomics Platform"/>
            <consortium name="The Broad Institute Genome Sequencing Center for Infectious Disease"/>
            <person name="Wu L."/>
            <person name="Ma J."/>
        </authorList>
    </citation>
    <scope>NUCLEOTIDE SEQUENCE [LARGE SCALE GENOMIC DNA]</scope>
    <source>
        <strain evidence="2">KCTC 52644</strain>
    </source>
</reference>
<gene>
    <name evidence="1" type="ORF">ACFSX9_01380</name>
</gene>
<name>A0ABW5Z3T0_9FLAO</name>
<proteinExistence type="predicted"/>
<comment type="caution">
    <text evidence="1">The sequence shown here is derived from an EMBL/GenBank/DDBJ whole genome shotgun (WGS) entry which is preliminary data.</text>
</comment>
<protein>
    <submittedName>
        <fullName evidence="1">Uncharacterized protein</fullName>
    </submittedName>
</protein>
<keyword evidence="2" id="KW-1185">Reference proteome</keyword>
<accession>A0ABW5Z3T0</accession>
<dbReference type="RefSeq" id="WP_379803441.1">
    <property type="nucleotide sequence ID" value="NZ_JBHUOL010000003.1"/>
</dbReference>
<organism evidence="1 2">
    <name type="scientific">Flavobacterium ardleyense</name>
    <dbReference type="NCBI Taxonomy" id="2038737"/>
    <lineage>
        <taxon>Bacteria</taxon>
        <taxon>Pseudomonadati</taxon>
        <taxon>Bacteroidota</taxon>
        <taxon>Flavobacteriia</taxon>
        <taxon>Flavobacteriales</taxon>
        <taxon>Flavobacteriaceae</taxon>
        <taxon>Flavobacterium</taxon>
    </lineage>
</organism>